<organism evidence="1 2">
    <name type="scientific">Agromyces kandeliae</name>
    <dbReference type="NCBI Taxonomy" id="2666141"/>
    <lineage>
        <taxon>Bacteria</taxon>
        <taxon>Bacillati</taxon>
        <taxon>Actinomycetota</taxon>
        <taxon>Actinomycetes</taxon>
        <taxon>Micrococcales</taxon>
        <taxon>Microbacteriaceae</taxon>
        <taxon>Agromyces</taxon>
    </lineage>
</organism>
<dbReference type="Proteomes" id="UP000476511">
    <property type="component" value="Unassembled WGS sequence"/>
</dbReference>
<proteinExistence type="predicted"/>
<comment type="caution">
    <text evidence="1">The sequence shown here is derived from an EMBL/GenBank/DDBJ whole genome shotgun (WGS) entry which is preliminary data.</text>
</comment>
<evidence type="ECO:0008006" key="3">
    <source>
        <dbReference type="Google" id="ProtNLM"/>
    </source>
</evidence>
<dbReference type="AlphaFoldDB" id="A0A6L5R286"/>
<reference evidence="1 2" key="1">
    <citation type="submission" date="2019-11" db="EMBL/GenBank/DDBJ databases">
        <title>Agromyces kandeliae sp. nov., isolated from mangrove soil.</title>
        <authorList>
            <person name="Wang R."/>
        </authorList>
    </citation>
    <scope>NUCLEOTIDE SEQUENCE [LARGE SCALE GENOMIC DNA]</scope>
    <source>
        <strain evidence="1 2">Q22</strain>
    </source>
</reference>
<gene>
    <name evidence="1" type="ORF">GJR97_09865</name>
</gene>
<name>A0A6L5R286_9MICO</name>
<dbReference type="Gene3D" id="3.40.960.10">
    <property type="entry name" value="VSR Endonuclease"/>
    <property type="match status" value="1"/>
</dbReference>
<evidence type="ECO:0000313" key="2">
    <source>
        <dbReference type="Proteomes" id="UP000476511"/>
    </source>
</evidence>
<dbReference type="EMBL" id="WKJD01000015">
    <property type="protein sequence ID" value="MRX44032.1"/>
    <property type="molecule type" value="Genomic_DNA"/>
</dbReference>
<evidence type="ECO:0000313" key="1">
    <source>
        <dbReference type="EMBL" id="MRX44032.1"/>
    </source>
</evidence>
<sequence>MEHTFVERCRTVLAVLDARVFATGTTAAILHGLPVPPTFREALEFGIPAPHRAVRRTGVTARSLRIDEVELTAVSGIRTTTLPRTWCELARTLDVPELVAAGDVALRRVGFDALARASLRHPDRRMFEEFGEVLEYQGDHHRTDLRQWRRDRTRESDIEALGYHVTEVTQADLDEPEAMVRRLRTTLRRRGWTADPIPSRWFPVR</sequence>
<protein>
    <recommendedName>
        <fullName evidence="3">DUF559 domain-containing protein</fullName>
    </recommendedName>
</protein>
<dbReference type="RefSeq" id="WP_154346333.1">
    <property type="nucleotide sequence ID" value="NZ_WKJD01000015.1"/>
</dbReference>
<accession>A0A6L5R286</accession>
<keyword evidence="2" id="KW-1185">Reference proteome</keyword>